<accession>G8ZSZ4</accession>
<evidence type="ECO:0000259" key="11">
    <source>
        <dbReference type="PROSITE" id="PS51873"/>
    </source>
</evidence>
<feature type="domain" description="RING-type" evidence="10">
    <location>
        <begin position="180"/>
        <end position="224"/>
    </location>
</feature>
<dbReference type="HOGENOM" id="CLU_009823_4_1_1"/>
<dbReference type="FunCoup" id="G8ZSZ4">
    <property type="interactions" value="652"/>
</dbReference>
<dbReference type="PROSITE" id="PS51873">
    <property type="entry name" value="TRIAD"/>
    <property type="match status" value="1"/>
</dbReference>
<dbReference type="SMART" id="SM00184">
    <property type="entry name" value="RING"/>
    <property type="match status" value="1"/>
</dbReference>
<keyword evidence="7" id="KW-0833">Ubl conjugation pathway</keyword>
<keyword evidence="8" id="KW-0862">Zinc</keyword>
<dbReference type="Gene3D" id="3.30.40.10">
    <property type="entry name" value="Zinc/RING finger domain, C3HC4 (zinc finger)"/>
    <property type="match status" value="1"/>
</dbReference>
<keyword evidence="6 9" id="KW-0863">Zinc-finger</keyword>
<dbReference type="InterPro" id="IPR017907">
    <property type="entry name" value="Znf_RING_CS"/>
</dbReference>
<keyword evidence="5" id="KW-0677">Repeat</keyword>
<dbReference type="Gene3D" id="1.20.120.1750">
    <property type="match status" value="1"/>
</dbReference>
<name>G8ZSZ4_TORDE</name>
<feature type="domain" description="RING-type" evidence="11">
    <location>
        <begin position="176"/>
        <end position="389"/>
    </location>
</feature>
<dbReference type="SMART" id="SM00647">
    <property type="entry name" value="IBR"/>
    <property type="match status" value="2"/>
</dbReference>
<evidence type="ECO:0000256" key="1">
    <source>
        <dbReference type="ARBA" id="ARBA00001798"/>
    </source>
</evidence>
<dbReference type="InterPro" id="IPR031127">
    <property type="entry name" value="E3_UB_ligase_RBR"/>
</dbReference>
<dbReference type="GO" id="GO:0036205">
    <property type="term" value="P:histone catabolic process"/>
    <property type="evidence" value="ECO:0007669"/>
    <property type="project" value="EnsemblFungi"/>
</dbReference>
<dbReference type="AlphaFoldDB" id="G8ZSZ4"/>
<dbReference type="KEGG" id="tdl:TDEL_0D01540"/>
<dbReference type="eggNOG" id="KOG1815">
    <property type="taxonomic scope" value="Eukaryota"/>
</dbReference>
<evidence type="ECO:0000256" key="5">
    <source>
        <dbReference type="ARBA" id="ARBA00022737"/>
    </source>
</evidence>
<dbReference type="GeneID" id="11502173"/>
<dbReference type="FunFam" id="1.20.120.1750:FF:000031">
    <property type="entry name" value="RBR-type E3 ubiquitin transferase"/>
    <property type="match status" value="1"/>
</dbReference>
<dbReference type="STRING" id="1076872.G8ZSZ4"/>
<evidence type="ECO:0000256" key="8">
    <source>
        <dbReference type="ARBA" id="ARBA00022833"/>
    </source>
</evidence>
<dbReference type="InParanoid" id="G8ZSZ4"/>
<dbReference type="Proteomes" id="UP000005627">
    <property type="component" value="Chromosome 4"/>
</dbReference>
<evidence type="ECO:0000256" key="6">
    <source>
        <dbReference type="ARBA" id="ARBA00022771"/>
    </source>
</evidence>
<dbReference type="RefSeq" id="XP_003680949.1">
    <property type="nucleotide sequence ID" value="XM_003680901.1"/>
</dbReference>
<dbReference type="InterPro" id="IPR048962">
    <property type="entry name" value="ARIH1-like_UBL"/>
</dbReference>
<protein>
    <recommendedName>
        <fullName evidence="2">RBR-type E3 ubiquitin transferase</fullName>
        <ecNumber evidence="2">2.3.2.31</ecNumber>
    </recommendedName>
</protein>
<evidence type="ECO:0000256" key="3">
    <source>
        <dbReference type="ARBA" id="ARBA00022679"/>
    </source>
</evidence>
<dbReference type="GO" id="GO:0008270">
    <property type="term" value="F:zinc ion binding"/>
    <property type="evidence" value="ECO:0007669"/>
    <property type="project" value="UniProtKB-KW"/>
</dbReference>
<dbReference type="InterPro" id="IPR001841">
    <property type="entry name" value="Znf_RING"/>
</dbReference>
<keyword evidence="3" id="KW-0808">Transferase</keyword>
<evidence type="ECO:0000256" key="2">
    <source>
        <dbReference type="ARBA" id="ARBA00012251"/>
    </source>
</evidence>
<dbReference type="SUPFAM" id="SSF57850">
    <property type="entry name" value="RING/U-box"/>
    <property type="match status" value="2"/>
</dbReference>
<dbReference type="InterPro" id="IPR013083">
    <property type="entry name" value="Znf_RING/FYVE/PHD"/>
</dbReference>
<keyword evidence="13" id="KW-1185">Reference proteome</keyword>
<reference evidence="12 13" key="1">
    <citation type="journal article" date="2011" name="Proc. Natl. Acad. Sci. U.S.A.">
        <title>Evolutionary erosion of yeast sex chromosomes by mating-type switching accidents.</title>
        <authorList>
            <person name="Gordon J.L."/>
            <person name="Armisen D."/>
            <person name="Proux-Wera E."/>
            <person name="Oheigeartaigh S.S."/>
            <person name="Byrne K.P."/>
            <person name="Wolfe K.H."/>
        </authorList>
    </citation>
    <scope>NUCLEOTIDE SEQUENCE [LARGE SCALE GENOMIC DNA]</scope>
    <source>
        <strain evidence="13">ATCC 10662 / CBS 1146 / NBRC 0425 / NCYC 2629 / NRRL Y-866</strain>
    </source>
</reference>
<dbReference type="PROSITE" id="PS00518">
    <property type="entry name" value="ZF_RING_1"/>
    <property type="match status" value="1"/>
</dbReference>
<sequence>MTSVQSEDNSSLIYGDDFDDDDESIDLYESQTTATCSMGDTACHKLNSLVSQESEFDFDEDQFSGNESDDELLVDPMTLSKKALDDDKGGSSLKYECLTTQDILDRMLKRVHHLQPVFSIPSEDILVLMQRYDWNEERLLEEWTEKMDELLVEAGINTSNPGDKLNITMRGIKHRSDFNCFICCEVRSTETFSLECGHEYCIECYRRYISDRLNEGNVITCMDCALALKNEDIDAIMGTPSSARLMDSSIKSFIQKHNRNYKWCPYADCKCIIHLNDTSYLQEYTRLHCSRFVTCKFSHIFCFGCGYGMHAPADCNVTMAWVKKARKESENLNWVLSHTKECPKCSVNIEKNGGCNHMVCSSCKYEFCWICSGEWGPHGRSFFQCTMYKNDDEKQKASVENSKKALKRYTFYYRVFNEHEVSAKLDWKLGQTVGQKVKAMQEKMGVSWIEGQFLAESLQILNEGRTVLKWSFAVAFYSDASHNLTKIFVDNQMLLSNAVEQLSELLQIKNPETTMKRKSEFYNKAGYVRNRTRALIECGRDLLRKCICKPVD</sequence>
<dbReference type="CDD" id="cd20356">
    <property type="entry name" value="Rcat_RBR_HHARI-like"/>
    <property type="match status" value="1"/>
</dbReference>
<dbReference type="Pfam" id="PF01485">
    <property type="entry name" value="IBR"/>
    <property type="match status" value="1"/>
</dbReference>
<keyword evidence="4" id="KW-0479">Metal-binding</keyword>
<dbReference type="PANTHER" id="PTHR11685">
    <property type="entry name" value="RBR FAMILY RING FINGER AND IBR DOMAIN-CONTAINING"/>
    <property type="match status" value="1"/>
</dbReference>
<evidence type="ECO:0000259" key="10">
    <source>
        <dbReference type="PROSITE" id="PS50089"/>
    </source>
</evidence>
<dbReference type="FunFam" id="3.30.40.10:FF:000735">
    <property type="entry name" value="RBR-type E3 ubiquitin transferase"/>
    <property type="match status" value="1"/>
</dbReference>
<dbReference type="Pfam" id="PF00097">
    <property type="entry name" value="zf-C3HC4"/>
    <property type="match status" value="1"/>
</dbReference>
<dbReference type="GO" id="GO:0061630">
    <property type="term" value="F:ubiquitin protein ligase activity"/>
    <property type="evidence" value="ECO:0007669"/>
    <property type="project" value="UniProtKB-EC"/>
</dbReference>
<evidence type="ECO:0000256" key="4">
    <source>
        <dbReference type="ARBA" id="ARBA00022723"/>
    </source>
</evidence>
<dbReference type="OrthoDB" id="10009520at2759"/>
<dbReference type="GO" id="GO:0016567">
    <property type="term" value="P:protein ubiquitination"/>
    <property type="evidence" value="ECO:0007669"/>
    <property type="project" value="InterPro"/>
</dbReference>
<gene>
    <name evidence="12" type="primary">TDEL0D01540</name>
    <name evidence="12" type="ORF">TDEL_0D01540</name>
</gene>
<organism evidence="12 13">
    <name type="scientific">Torulaspora delbrueckii</name>
    <name type="common">Yeast</name>
    <name type="synonym">Candida colliculosa</name>
    <dbReference type="NCBI Taxonomy" id="4950"/>
    <lineage>
        <taxon>Eukaryota</taxon>
        <taxon>Fungi</taxon>
        <taxon>Dikarya</taxon>
        <taxon>Ascomycota</taxon>
        <taxon>Saccharomycotina</taxon>
        <taxon>Saccharomycetes</taxon>
        <taxon>Saccharomycetales</taxon>
        <taxon>Saccharomycetaceae</taxon>
        <taxon>Torulaspora</taxon>
    </lineage>
</organism>
<dbReference type="InterPro" id="IPR002867">
    <property type="entry name" value="IBR_dom"/>
</dbReference>
<comment type="catalytic activity">
    <reaction evidence="1">
        <text>[E2 ubiquitin-conjugating enzyme]-S-ubiquitinyl-L-cysteine + [acceptor protein]-L-lysine = [E2 ubiquitin-conjugating enzyme]-L-cysteine + [acceptor protein]-N(6)-ubiquitinyl-L-lysine.</text>
        <dbReference type="EC" id="2.3.2.31"/>
    </reaction>
</comment>
<dbReference type="EC" id="2.3.2.31" evidence="2"/>
<evidence type="ECO:0000256" key="7">
    <source>
        <dbReference type="ARBA" id="ARBA00022786"/>
    </source>
</evidence>
<dbReference type="InterPro" id="IPR018957">
    <property type="entry name" value="Znf_C3HC4_RING-type"/>
</dbReference>
<dbReference type="InterPro" id="IPR044066">
    <property type="entry name" value="TRIAD_supradom"/>
</dbReference>
<dbReference type="PROSITE" id="PS50089">
    <property type="entry name" value="ZF_RING_2"/>
    <property type="match status" value="1"/>
</dbReference>
<proteinExistence type="predicted"/>
<evidence type="ECO:0000313" key="13">
    <source>
        <dbReference type="Proteomes" id="UP000005627"/>
    </source>
</evidence>
<evidence type="ECO:0000256" key="9">
    <source>
        <dbReference type="PROSITE-ProRule" id="PRU00175"/>
    </source>
</evidence>
<dbReference type="Pfam" id="PF21235">
    <property type="entry name" value="UBA_ARI1"/>
    <property type="match status" value="1"/>
</dbReference>
<dbReference type="EMBL" id="HE616745">
    <property type="protein sequence ID" value="CCE91738.1"/>
    <property type="molecule type" value="Genomic_DNA"/>
</dbReference>
<dbReference type="Pfam" id="PF22191">
    <property type="entry name" value="IBR_1"/>
    <property type="match status" value="1"/>
</dbReference>
<evidence type="ECO:0000313" key="12">
    <source>
        <dbReference type="EMBL" id="CCE91738.1"/>
    </source>
</evidence>